<dbReference type="FunFam" id="1.10.10.60:FF:000023">
    <property type="entry name" value="protein REVEILLE 6 isoform X1"/>
    <property type="match status" value="1"/>
</dbReference>
<dbReference type="PROSITE" id="PS51293">
    <property type="entry name" value="SANT"/>
    <property type="match status" value="1"/>
</dbReference>
<dbReference type="GO" id="GO:0005634">
    <property type="term" value="C:nucleus"/>
    <property type="evidence" value="ECO:0007669"/>
    <property type="project" value="UniProtKB-SubCell"/>
</dbReference>
<dbReference type="CDD" id="cd00167">
    <property type="entry name" value="SANT"/>
    <property type="match status" value="1"/>
</dbReference>
<evidence type="ECO:0000259" key="9">
    <source>
        <dbReference type="PROSITE" id="PS51294"/>
    </source>
</evidence>
<keyword evidence="3" id="KW-0238">DNA-binding</keyword>
<dbReference type="InterPro" id="IPR006447">
    <property type="entry name" value="Myb_dom_plants"/>
</dbReference>
<feature type="region of interest" description="Disordered" evidence="6">
    <location>
        <begin position="148"/>
        <end position="169"/>
    </location>
</feature>
<keyword evidence="4" id="KW-0804">Transcription</keyword>
<dbReference type="PROSITE" id="PS50090">
    <property type="entry name" value="MYB_LIKE"/>
    <property type="match status" value="1"/>
</dbReference>
<evidence type="ECO:0000256" key="5">
    <source>
        <dbReference type="ARBA" id="ARBA00023242"/>
    </source>
</evidence>
<feature type="domain" description="SANT" evidence="8">
    <location>
        <begin position="89"/>
        <end position="142"/>
    </location>
</feature>
<dbReference type="GO" id="GO:0010468">
    <property type="term" value="P:regulation of gene expression"/>
    <property type="evidence" value="ECO:0007669"/>
    <property type="project" value="UniProtKB-ARBA"/>
</dbReference>
<dbReference type="Pfam" id="PF24904">
    <property type="entry name" value="RVE6"/>
    <property type="match status" value="1"/>
</dbReference>
<comment type="caution">
    <text evidence="10">The sequence shown here is derived from an EMBL/GenBank/DDBJ whole genome shotgun (WGS) entry which is preliminary data.</text>
</comment>
<feature type="domain" description="HTH myb-type" evidence="9">
    <location>
        <begin position="86"/>
        <end position="140"/>
    </location>
</feature>
<evidence type="ECO:0000259" key="7">
    <source>
        <dbReference type="PROSITE" id="PS50090"/>
    </source>
</evidence>
<dbReference type="InterPro" id="IPR017930">
    <property type="entry name" value="Myb_dom"/>
</dbReference>
<dbReference type="NCBIfam" id="TIGR01557">
    <property type="entry name" value="myb_SHAQKYF"/>
    <property type="match status" value="1"/>
</dbReference>
<evidence type="ECO:0000256" key="1">
    <source>
        <dbReference type="ARBA" id="ARBA00004123"/>
    </source>
</evidence>
<evidence type="ECO:0000256" key="4">
    <source>
        <dbReference type="ARBA" id="ARBA00023163"/>
    </source>
</evidence>
<dbReference type="PANTHER" id="PTHR12802">
    <property type="entry name" value="SWI/SNF COMPLEX-RELATED"/>
    <property type="match status" value="1"/>
</dbReference>
<dbReference type="Pfam" id="PF00249">
    <property type="entry name" value="Myb_DNA-binding"/>
    <property type="match status" value="1"/>
</dbReference>
<dbReference type="Proteomes" id="UP001418222">
    <property type="component" value="Unassembled WGS sequence"/>
</dbReference>
<evidence type="ECO:0000256" key="2">
    <source>
        <dbReference type="ARBA" id="ARBA00023015"/>
    </source>
</evidence>
<gene>
    <name evidence="10" type="primary">ASG4</name>
    <name evidence="10" type="ORF">KSP39_PZI021224</name>
</gene>
<dbReference type="EMBL" id="JBBWWQ010000019">
    <property type="protein sequence ID" value="KAK8919246.1"/>
    <property type="molecule type" value="Genomic_DNA"/>
</dbReference>
<comment type="subcellular location">
    <subcellularLocation>
        <location evidence="1">Nucleus</location>
    </subcellularLocation>
</comment>
<accession>A0AAP0FWE2</accession>
<name>A0AAP0FWE2_9ASPA</name>
<dbReference type="PROSITE" id="PS51294">
    <property type="entry name" value="HTH_MYB"/>
    <property type="match status" value="1"/>
</dbReference>
<dbReference type="GO" id="GO:0003677">
    <property type="term" value="F:DNA binding"/>
    <property type="evidence" value="ECO:0007669"/>
    <property type="project" value="UniProtKB-KW"/>
</dbReference>
<dbReference type="InterPro" id="IPR017884">
    <property type="entry name" value="SANT_dom"/>
</dbReference>
<reference evidence="10 11" key="1">
    <citation type="journal article" date="2022" name="Nat. Plants">
        <title>Genomes of leafy and leafless Platanthera orchids illuminate the evolution of mycoheterotrophy.</title>
        <authorList>
            <person name="Li M.H."/>
            <person name="Liu K.W."/>
            <person name="Li Z."/>
            <person name="Lu H.C."/>
            <person name="Ye Q.L."/>
            <person name="Zhang D."/>
            <person name="Wang J.Y."/>
            <person name="Li Y.F."/>
            <person name="Zhong Z.M."/>
            <person name="Liu X."/>
            <person name="Yu X."/>
            <person name="Liu D.K."/>
            <person name="Tu X.D."/>
            <person name="Liu B."/>
            <person name="Hao Y."/>
            <person name="Liao X.Y."/>
            <person name="Jiang Y.T."/>
            <person name="Sun W.H."/>
            <person name="Chen J."/>
            <person name="Chen Y.Q."/>
            <person name="Ai Y."/>
            <person name="Zhai J.W."/>
            <person name="Wu S.S."/>
            <person name="Zhou Z."/>
            <person name="Hsiao Y.Y."/>
            <person name="Wu W.L."/>
            <person name="Chen Y.Y."/>
            <person name="Lin Y.F."/>
            <person name="Hsu J.L."/>
            <person name="Li C.Y."/>
            <person name="Wang Z.W."/>
            <person name="Zhao X."/>
            <person name="Zhong W.Y."/>
            <person name="Ma X.K."/>
            <person name="Ma L."/>
            <person name="Huang J."/>
            <person name="Chen G.Z."/>
            <person name="Huang M.Z."/>
            <person name="Huang L."/>
            <person name="Peng D.H."/>
            <person name="Luo Y.B."/>
            <person name="Zou S.Q."/>
            <person name="Chen S.P."/>
            <person name="Lan S."/>
            <person name="Tsai W.C."/>
            <person name="Van de Peer Y."/>
            <person name="Liu Z.J."/>
        </authorList>
    </citation>
    <scope>NUCLEOTIDE SEQUENCE [LARGE SCALE GENOMIC DNA]</scope>
    <source>
        <strain evidence="10">Lor287</strain>
    </source>
</reference>
<evidence type="ECO:0000313" key="11">
    <source>
        <dbReference type="Proteomes" id="UP001418222"/>
    </source>
</evidence>
<keyword evidence="5" id="KW-0539">Nucleus</keyword>
<evidence type="ECO:0000259" key="8">
    <source>
        <dbReference type="PROSITE" id="PS51293"/>
    </source>
</evidence>
<dbReference type="PANTHER" id="PTHR12802:SF146">
    <property type="entry name" value="PROTEIN REVEILLE 3"/>
    <property type="match status" value="1"/>
</dbReference>
<dbReference type="SMART" id="SM00717">
    <property type="entry name" value="SANT"/>
    <property type="match status" value="1"/>
</dbReference>
<protein>
    <submittedName>
        <fullName evidence="10">Transcription factor ASG4</fullName>
    </submittedName>
</protein>
<feature type="domain" description="Myb-like" evidence="7">
    <location>
        <begin position="86"/>
        <end position="136"/>
    </location>
</feature>
<proteinExistence type="predicted"/>
<dbReference type="InterPro" id="IPR009057">
    <property type="entry name" value="Homeodomain-like_sf"/>
</dbReference>
<dbReference type="InterPro" id="IPR001005">
    <property type="entry name" value="SANT/Myb"/>
</dbReference>
<dbReference type="Gene3D" id="1.10.10.60">
    <property type="entry name" value="Homeodomain-like"/>
    <property type="match status" value="1"/>
</dbReference>
<evidence type="ECO:0000256" key="3">
    <source>
        <dbReference type="ARBA" id="ARBA00023125"/>
    </source>
</evidence>
<organism evidence="10 11">
    <name type="scientific">Platanthera zijinensis</name>
    <dbReference type="NCBI Taxonomy" id="2320716"/>
    <lineage>
        <taxon>Eukaryota</taxon>
        <taxon>Viridiplantae</taxon>
        <taxon>Streptophyta</taxon>
        <taxon>Embryophyta</taxon>
        <taxon>Tracheophyta</taxon>
        <taxon>Spermatophyta</taxon>
        <taxon>Magnoliopsida</taxon>
        <taxon>Liliopsida</taxon>
        <taxon>Asparagales</taxon>
        <taxon>Orchidaceae</taxon>
        <taxon>Orchidoideae</taxon>
        <taxon>Orchideae</taxon>
        <taxon>Orchidinae</taxon>
        <taxon>Platanthera</taxon>
    </lineage>
</organism>
<sequence>MPSSSSLPNSEDSGVMDALLMSTRCRFTHRSSNHSFSFLEFLLSVFFFDFLLCRCCSSGLALISISPWSISMDADGSSKKLRKPYTITKSRDRWSDEEHERFLDALLLFGREWKKIEDFVGTKTVIQIRSHAQKYFLKVQKNGIMAHVPPARPKRNATHPYPKKPADDDPTPLQLQASMVYSSASTGFFISPSSWDDPSLLRDYTSNDAMSSSNYYNALCGVEGDNRPLGLSNIYHPNIGWTGNSSASQFTSGTPKQGNQQSFHPAIPEFAKVYHFIGTLIDPDVTCTLGMYLQKLKEMDPITAKTILILVKNLVMNLSSSEFDPLMKWLSTYDPETKMIGSAAEVSALVNVMYPPYQPPPPHDFRFLPLPPP</sequence>
<dbReference type="AlphaFoldDB" id="A0AAP0FWE2"/>
<dbReference type="SUPFAM" id="SSF46689">
    <property type="entry name" value="Homeodomain-like"/>
    <property type="match status" value="1"/>
</dbReference>
<keyword evidence="2" id="KW-0805">Transcription regulation</keyword>
<evidence type="ECO:0000256" key="6">
    <source>
        <dbReference type="SAM" id="MobiDB-lite"/>
    </source>
</evidence>
<evidence type="ECO:0000313" key="10">
    <source>
        <dbReference type="EMBL" id="KAK8919246.1"/>
    </source>
</evidence>
<keyword evidence="11" id="KW-1185">Reference proteome</keyword>